<feature type="non-terminal residue" evidence="1">
    <location>
        <position position="1"/>
    </location>
</feature>
<protein>
    <recommendedName>
        <fullName evidence="3">Transposase DDE domain-containing protein</fullName>
    </recommendedName>
</protein>
<dbReference type="RefSeq" id="WP_326122897.1">
    <property type="nucleotide sequence ID" value="NZ_JARSFG010000010.1"/>
</dbReference>
<evidence type="ECO:0008006" key="3">
    <source>
        <dbReference type="Google" id="ProtNLM"/>
    </source>
</evidence>
<proteinExistence type="predicted"/>
<dbReference type="AlphaFoldDB" id="A0AAW9NVR6"/>
<dbReference type="Proteomes" id="UP001344888">
    <property type="component" value="Unassembled WGS sequence"/>
</dbReference>
<comment type="caution">
    <text evidence="1">The sequence shown here is derived from an EMBL/GenBank/DDBJ whole genome shotgun (WGS) entry which is preliminary data.</text>
</comment>
<name>A0AAW9NVR6_9BACL</name>
<evidence type="ECO:0000313" key="2">
    <source>
        <dbReference type="Proteomes" id="UP001344888"/>
    </source>
</evidence>
<sequence>GIVALAHNLLKVAGIRQLLSRNIKNIKTGGEKQLAFLHLFYFRDLLDSPMISIPFYPCAHL</sequence>
<dbReference type="EMBL" id="JARSFG010000010">
    <property type="protein sequence ID" value="MEC1178373.1"/>
    <property type="molecule type" value="Genomic_DNA"/>
</dbReference>
<evidence type="ECO:0000313" key="1">
    <source>
        <dbReference type="EMBL" id="MEC1178373.1"/>
    </source>
</evidence>
<keyword evidence="2" id="KW-1185">Reference proteome</keyword>
<organism evidence="1 2">
    <name type="scientific">Metasolibacillus meyeri</name>
    <dbReference type="NCBI Taxonomy" id="1071052"/>
    <lineage>
        <taxon>Bacteria</taxon>
        <taxon>Bacillati</taxon>
        <taxon>Bacillota</taxon>
        <taxon>Bacilli</taxon>
        <taxon>Bacillales</taxon>
        <taxon>Caryophanaceae</taxon>
        <taxon>Metasolibacillus</taxon>
    </lineage>
</organism>
<gene>
    <name evidence="1" type="ORF">P9B03_07765</name>
</gene>
<reference evidence="1 2" key="1">
    <citation type="submission" date="2023-03" db="EMBL/GenBank/DDBJ databases">
        <title>Bacillus Genome Sequencing.</title>
        <authorList>
            <person name="Dunlap C."/>
        </authorList>
    </citation>
    <scope>NUCLEOTIDE SEQUENCE [LARGE SCALE GENOMIC DNA]</scope>
    <source>
        <strain evidence="1 2">B-59205</strain>
    </source>
</reference>
<accession>A0AAW9NVR6</accession>